<keyword evidence="2 7" id="KW-0349">Heme</keyword>
<proteinExistence type="predicted"/>
<dbReference type="GO" id="GO:0020037">
    <property type="term" value="F:heme binding"/>
    <property type="evidence" value="ECO:0007669"/>
    <property type="project" value="InterPro"/>
</dbReference>
<evidence type="ECO:0000256" key="8">
    <source>
        <dbReference type="SAM" id="SignalP"/>
    </source>
</evidence>
<dbReference type="PROSITE" id="PS51009">
    <property type="entry name" value="CYTCII"/>
    <property type="match status" value="1"/>
</dbReference>
<dbReference type="PIRSF" id="PIRSF000027">
    <property type="entry name" value="Cytc_c_prime"/>
    <property type="match status" value="1"/>
</dbReference>
<evidence type="ECO:0000256" key="4">
    <source>
        <dbReference type="ARBA" id="ARBA00022982"/>
    </source>
</evidence>
<evidence type="ECO:0000256" key="2">
    <source>
        <dbReference type="ARBA" id="ARBA00022617"/>
    </source>
</evidence>
<feature type="binding site" description="covalent" evidence="7">
    <location>
        <position position="143"/>
    </location>
    <ligand>
        <name>heme c</name>
        <dbReference type="ChEBI" id="CHEBI:61717"/>
    </ligand>
</feature>
<name>E1SSC7_FERBD</name>
<evidence type="ECO:0000313" key="10">
    <source>
        <dbReference type="Proteomes" id="UP000006683"/>
    </source>
</evidence>
<feature type="signal peptide" evidence="8">
    <location>
        <begin position="1"/>
        <end position="19"/>
    </location>
</feature>
<reference evidence="9 10" key="1">
    <citation type="journal article" date="2010" name="Stand. Genomic Sci.">
        <title>Complete genome sequence of Ferrimonas balearica type strain (PAT).</title>
        <authorList>
            <person name="Nolan M."/>
            <person name="Sikorski J."/>
            <person name="Davenport K."/>
            <person name="Lucas S."/>
            <person name="Glavina Del Rio T."/>
            <person name="Tice H."/>
            <person name="Cheng J."/>
            <person name="Goodwin L."/>
            <person name="Pitluck S."/>
            <person name="Liolios K."/>
            <person name="Ivanova N."/>
            <person name="Mavromatis K."/>
            <person name="Ovchinnikova G."/>
            <person name="Pati A."/>
            <person name="Chen A."/>
            <person name="Palaniappan K."/>
            <person name="Land M."/>
            <person name="Hauser L."/>
            <person name="Chang Y."/>
            <person name="Jeffries C."/>
            <person name="Tapia R."/>
            <person name="Brettin T."/>
            <person name="Detter J."/>
            <person name="Han C."/>
            <person name="Yasawong M."/>
            <person name="Rohde M."/>
            <person name="Tindall B."/>
            <person name="Goker M."/>
            <person name="Woyke T."/>
            <person name="Bristow J."/>
            <person name="Eisen J."/>
            <person name="Markowitz V."/>
            <person name="Hugenholtz P."/>
            <person name="Kyrpides N."/>
            <person name="Klenk H."/>
            <person name="Lapidus A."/>
        </authorList>
    </citation>
    <scope>NUCLEOTIDE SEQUENCE [LARGE SCALE GENOMIC DNA]</scope>
    <source>
        <strain evidence="10">DSM 9799 / CCM 4581 / KCTC 23876 / PAT</strain>
    </source>
</reference>
<dbReference type="RefSeq" id="WP_013344273.1">
    <property type="nucleotide sequence ID" value="NC_014541.1"/>
</dbReference>
<organism evidence="9 10">
    <name type="scientific">Ferrimonas balearica (strain DSM 9799 / CCM 4581 / KCTC 23876 / PAT)</name>
    <dbReference type="NCBI Taxonomy" id="550540"/>
    <lineage>
        <taxon>Bacteria</taxon>
        <taxon>Pseudomonadati</taxon>
        <taxon>Pseudomonadota</taxon>
        <taxon>Gammaproteobacteria</taxon>
        <taxon>Alteromonadales</taxon>
        <taxon>Ferrimonadaceae</taxon>
        <taxon>Ferrimonas</taxon>
    </lineage>
</organism>
<dbReference type="KEGG" id="fbl:Fbal_0756"/>
<evidence type="ECO:0000256" key="7">
    <source>
        <dbReference type="PIRSR" id="PIRSR000027-2"/>
    </source>
</evidence>
<dbReference type="InterPro" id="IPR012127">
    <property type="entry name" value="Cyt_c_prime"/>
</dbReference>
<evidence type="ECO:0000256" key="3">
    <source>
        <dbReference type="ARBA" id="ARBA00022723"/>
    </source>
</evidence>
<dbReference type="Proteomes" id="UP000006683">
    <property type="component" value="Chromosome"/>
</dbReference>
<feature type="binding site" description="axial binding residue" evidence="6">
    <location>
        <position position="144"/>
    </location>
    <ligand>
        <name>heme c</name>
        <dbReference type="ChEBI" id="CHEBI:61717"/>
    </ligand>
    <ligandPart>
        <name>Fe</name>
        <dbReference type="ChEBI" id="CHEBI:18248"/>
    </ligandPart>
</feature>
<keyword evidence="4" id="KW-0249">Electron transport</keyword>
<gene>
    <name evidence="9" type="ordered locus">Fbal_0756</name>
</gene>
<dbReference type="GeneID" id="67180996"/>
<dbReference type="GO" id="GO:0022900">
    <property type="term" value="P:electron transport chain"/>
    <property type="evidence" value="ECO:0007669"/>
    <property type="project" value="InterPro"/>
</dbReference>
<dbReference type="GO" id="GO:0005506">
    <property type="term" value="F:iron ion binding"/>
    <property type="evidence" value="ECO:0007669"/>
    <property type="project" value="InterPro"/>
</dbReference>
<evidence type="ECO:0000313" key="9">
    <source>
        <dbReference type="EMBL" id="ADN74967.1"/>
    </source>
</evidence>
<dbReference type="eggNOG" id="COG3909">
    <property type="taxonomic scope" value="Bacteria"/>
</dbReference>
<feature type="binding site" description="covalent" evidence="7">
    <location>
        <position position="140"/>
    </location>
    <ligand>
        <name>heme c</name>
        <dbReference type="ChEBI" id="CHEBI:61717"/>
    </ligand>
</feature>
<dbReference type="STRING" id="550540.Fbal_0756"/>
<feature type="chain" id="PRO_5003151395" evidence="8">
    <location>
        <begin position="20"/>
        <end position="150"/>
    </location>
</feature>
<protein>
    <submittedName>
        <fullName evidence="9">Cytochrome c prime</fullName>
    </submittedName>
</protein>
<accession>E1SSC7</accession>
<dbReference type="GO" id="GO:0009055">
    <property type="term" value="F:electron transfer activity"/>
    <property type="evidence" value="ECO:0007669"/>
    <property type="project" value="InterPro"/>
</dbReference>
<keyword evidence="1" id="KW-0813">Transport</keyword>
<dbReference type="InterPro" id="IPR002321">
    <property type="entry name" value="Cyt_c_II"/>
</dbReference>
<keyword evidence="8" id="KW-0732">Signal</keyword>
<dbReference type="InterPro" id="IPR010980">
    <property type="entry name" value="Cyt_c/b562"/>
</dbReference>
<dbReference type="AlphaFoldDB" id="E1SSC7"/>
<comment type="PTM">
    <text evidence="7">Binds 1 heme group per subunit.</text>
</comment>
<keyword evidence="5 6" id="KW-0408">Iron</keyword>
<dbReference type="EMBL" id="CP002209">
    <property type="protein sequence ID" value="ADN74967.1"/>
    <property type="molecule type" value="Genomic_DNA"/>
</dbReference>
<dbReference type="HOGENOM" id="CLU_106713_4_0_6"/>
<dbReference type="InterPro" id="IPR015984">
    <property type="entry name" value="Cyt_c_prime_subgr"/>
</dbReference>
<dbReference type="SUPFAM" id="SSF47175">
    <property type="entry name" value="Cytochromes"/>
    <property type="match status" value="1"/>
</dbReference>
<dbReference type="GO" id="GO:0042597">
    <property type="term" value="C:periplasmic space"/>
    <property type="evidence" value="ECO:0007669"/>
    <property type="project" value="InterPro"/>
</dbReference>
<keyword evidence="3 6" id="KW-0479">Metal-binding</keyword>
<dbReference type="OrthoDB" id="5520910at2"/>
<keyword evidence="10" id="KW-1185">Reference proteome</keyword>
<dbReference type="Pfam" id="PF01322">
    <property type="entry name" value="Cytochrom_C_2"/>
    <property type="match status" value="1"/>
</dbReference>
<sequence>MKRTCIALTLALASTGVAAEGAFNSAEDAIEYRQAAFSLIKENFSDMWAMMKEKKPMDEKAFAQRAQHLSLLAQIPFTSFDIAGSDKGDTSALPAIWQQRDAFDAKAGQFQMATERLALVAKEGDAKAIKQAFGAVGKTCKGCHDDFKAE</sequence>
<dbReference type="PRINTS" id="PR00608">
    <property type="entry name" value="CYTCHROMECII"/>
</dbReference>
<evidence type="ECO:0000256" key="1">
    <source>
        <dbReference type="ARBA" id="ARBA00022448"/>
    </source>
</evidence>
<dbReference type="Gene3D" id="1.20.120.10">
    <property type="entry name" value="Cytochrome c/b562"/>
    <property type="match status" value="1"/>
</dbReference>
<evidence type="ECO:0000256" key="6">
    <source>
        <dbReference type="PIRSR" id="PIRSR000027-1"/>
    </source>
</evidence>
<evidence type="ECO:0000256" key="5">
    <source>
        <dbReference type="ARBA" id="ARBA00023004"/>
    </source>
</evidence>